<evidence type="ECO:0000313" key="2">
    <source>
        <dbReference type="Proteomes" id="UP001057402"/>
    </source>
</evidence>
<reference evidence="2" key="1">
    <citation type="journal article" date="2023" name="Front. Plant Sci.">
        <title>Chromosomal-level genome assembly of Melastoma candidum provides insights into trichome evolution.</title>
        <authorList>
            <person name="Zhong Y."/>
            <person name="Wu W."/>
            <person name="Sun C."/>
            <person name="Zou P."/>
            <person name="Liu Y."/>
            <person name="Dai S."/>
            <person name="Zhou R."/>
        </authorList>
    </citation>
    <scope>NUCLEOTIDE SEQUENCE [LARGE SCALE GENOMIC DNA]</scope>
</reference>
<accession>A0ACB9QE24</accession>
<protein>
    <submittedName>
        <fullName evidence="1">Uncharacterized protein</fullName>
    </submittedName>
</protein>
<dbReference type="Proteomes" id="UP001057402">
    <property type="component" value="Chromosome 6"/>
</dbReference>
<evidence type="ECO:0000313" key="1">
    <source>
        <dbReference type="EMBL" id="KAI4364299.1"/>
    </source>
</evidence>
<dbReference type="EMBL" id="CM042885">
    <property type="protein sequence ID" value="KAI4364299.1"/>
    <property type="molecule type" value="Genomic_DNA"/>
</dbReference>
<organism evidence="1 2">
    <name type="scientific">Melastoma candidum</name>
    <dbReference type="NCBI Taxonomy" id="119954"/>
    <lineage>
        <taxon>Eukaryota</taxon>
        <taxon>Viridiplantae</taxon>
        <taxon>Streptophyta</taxon>
        <taxon>Embryophyta</taxon>
        <taxon>Tracheophyta</taxon>
        <taxon>Spermatophyta</taxon>
        <taxon>Magnoliopsida</taxon>
        <taxon>eudicotyledons</taxon>
        <taxon>Gunneridae</taxon>
        <taxon>Pentapetalae</taxon>
        <taxon>rosids</taxon>
        <taxon>malvids</taxon>
        <taxon>Myrtales</taxon>
        <taxon>Melastomataceae</taxon>
        <taxon>Melastomatoideae</taxon>
        <taxon>Melastomateae</taxon>
        <taxon>Melastoma</taxon>
    </lineage>
</organism>
<gene>
    <name evidence="1" type="ORF">MLD38_020410</name>
</gene>
<name>A0ACB9QE24_9MYRT</name>
<comment type="caution">
    <text evidence="1">The sequence shown here is derived from an EMBL/GenBank/DDBJ whole genome shotgun (WGS) entry which is preliminary data.</text>
</comment>
<sequence length="509" mass="57704">MDPSSSSPSLSPSKYDVFLSFRGQDTRHTIISHLYHALCQKGIRTFHHRSELKSGDRRDKLFEAIEGSRIAVIMFSENYARSKWCLNEPAKIMDQQKLDKIKALPIFYRVSPGEVRLHKKENGEKGCYQSAMEEMEARYRDDPKMVQRWREALWLGGDLIGYPMGNGQDENSVVQDTVKAVLKTLNRVPLDVATYPVGIDRHVKEIKKLLHIDPHANDVLMLGLHGQGGAGKTTLSKGICNDIAKEFDSWCFLRDIRKRASKVIDGLEHLQLMLLRDLLSEEGLTVSSVDEGKQLIKERLSNKRVLVILDDVDDWIQFDALAGNLNWFGAGSRIIITTRNSRVLSSDRVQHVYPLNLLLEEEATNLFRLHAFGNIQGQTKIDQKLVDRFVKYANGLPLALEVLGRYLRGRGAKDWKGKLKELANSPDPAINSVLKISFEGLQDQHKEMFLDVACFFKGWNAGDVEKILDSCGFVTSLGMNILIERCLVKVVDGKIQMHDLLEEMGQHHT</sequence>
<keyword evidence="2" id="KW-1185">Reference proteome</keyword>
<proteinExistence type="predicted"/>